<reference evidence="1 2" key="1">
    <citation type="submission" date="2018-08" db="EMBL/GenBank/DDBJ databases">
        <title>Bacillus jemisoniae sp. nov., Bacillus chryseoplanitiae sp. nov., Bacillus resnikiae sp. nov., and Bacillus frankliniae sp. nov., isolated from Viking spacecraft and associated surfaces.</title>
        <authorList>
            <person name="Seuylemezian A."/>
            <person name="Vaishampayan P."/>
        </authorList>
    </citation>
    <scope>NUCLEOTIDE SEQUENCE [LARGE SCALE GENOMIC DNA]</scope>
    <source>
        <strain evidence="1 2">JJ-247</strain>
    </source>
</reference>
<dbReference type="EMBL" id="QWVT01000015">
    <property type="protein sequence ID" value="RID85726.1"/>
    <property type="molecule type" value="Genomic_DNA"/>
</dbReference>
<dbReference type="AlphaFoldDB" id="A0A398BDJ3"/>
<dbReference type="OrthoDB" id="2875573at2"/>
<dbReference type="RefSeq" id="WP_119112579.1">
    <property type="nucleotide sequence ID" value="NZ_CBCSEO010000002.1"/>
</dbReference>
<sequence>MKDILQQAKTELEKAFDERGKHDLTLTISELQEAREKFGDKGTMIEDAIRSLTQAKNAQREHETAGDIASSAAFGEAFNSLDQAIESYTNHDNDPL</sequence>
<keyword evidence="2" id="KW-1185">Reference proteome</keyword>
<evidence type="ECO:0000313" key="2">
    <source>
        <dbReference type="Proteomes" id="UP000265816"/>
    </source>
</evidence>
<dbReference type="Proteomes" id="UP000265816">
    <property type="component" value="Unassembled WGS sequence"/>
</dbReference>
<comment type="caution">
    <text evidence="1">The sequence shown here is derived from an EMBL/GenBank/DDBJ whole genome shotgun (WGS) entry which is preliminary data.</text>
</comment>
<organism evidence="1 2">
    <name type="scientific">Mesobacillus zeae</name>
    <dbReference type="NCBI Taxonomy" id="1917180"/>
    <lineage>
        <taxon>Bacteria</taxon>
        <taxon>Bacillati</taxon>
        <taxon>Bacillota</taxon>
        <taxon>Bacilli</taxon>
        <taxon>Bacillales</taxon>
        <taxon>Bacillaceae</taxon>
        <taxon>Mesobacillus</taxon>
    </lineage>
</organism>
<gene>
    <name evidence="1" type="ORF">D1970_09285</name>
</gene>
<protein>
    <submittedName>
        <fullName evidence="1">Uncharacterized protein</fullName>
    </submittedName>
</protein>
<proteinExistence type="predicted"/>
<name>A0A398BDJ3_9BACI</name>
<accession>A0A398BDJ3</accession>
<evidence type="ECO:0000313" key="1">
    <source>
        <dbReference type="EMBL" id="RID85726.1"/>
    </source>
</evidence>